<accession>A0A7C0VCM6</accession>
<dbReference type="Proteomes" id="UP000885847">
    <property type="component" value="Unassembled WGS sequence"/>
</dbReference>
<gene>
    <name evidence="1" type="ORF">ENF18_01330</name>
</gene>
<dbReference type="AlphaFoldDB" id="A0A7C0VCM6"/>
<protein>
    <submittedName>
        <fullName evidence="1">Uncharacterized protein</fullName>
    </submittedName>
</protein>
<sequence>MFLLIISLNLNGYTLKEYNAYHDYTFGDVNVLPGEYVIVSRDADKASFESFWGITLGSNVVFVNSQGAIPQINGDETFSLYNNNGVMIDTTLFTMNSGESWYRESTGSNTWYSRASGEADPGSGASGGNDAGLVITEVSDASSYIYEFIELYYDAGDAPPEFRDWSRLPYTPVAGQECMVMVRIVDNSAVLVDSLFYSIAYQSFDGVWHDSVKSDTFFYTIPPANSEDVVRYFGFAMDDSSNISYSDTFSYTVGDTSTSQYRILFDFTKEEDAGNADWVIDRDWPDPYPPDPSVESDWLGGISAWGFELHSAGWEVKTLPPESSITYGTSSPLDLSKFDVFVIPEPQNPFSYSEKQAIFNFVRNGGGLFMVADHNASDRNNNGWDSPRVFNDLGILDSFGMHLDTTGESPNSVSDTFTIIPDTNNPIIKNDFGVAHGISFHLGNVARIENSYNPSATGVILYGTNLAVVASCTFGNGRVVLIGDSSPCDDGTGSPGNTLYDGWNEYDDRIVFLNASLWLARGGMGVYINQDKKEKTCFITSRAFTFDNSINGVVAVYDATGRIIFEKSSVSKGDIVWFSCSGIYLLRINGEVRRLIVF</sequence>
<name>A0A7C0VCM6_UNCW3</name>
<dbReference type="InterPro" id="IPR029062">
    <property type="entry name" value="Class_I_gatase-like"/>
</dbReference>
<dbReference type="EMBL" id="DQWE01000057">
    <property type="protein sequence ID" value="HDI82418.1"/>
    <property type="molecule type" value="Genomic_DNA"/>
</dbReference>
<comment type="caution">
    <text evidence="1">The sequence shown here is derived from an EMBL/GenBank/DDBJ whole genome shotgun (WGS) entry which is preliminary data.</text>
</comment>
<organism evidence="1">
    <name type="scientific">candidate division WOR-3 bacterium</name>
    <dbReference type="NCBI Taxonomy" id="2052148"/>
    <lineage>
        <taxon>Bacteria</taxon>
        <taxon>Bacteria division WOR-3</taxon>
    </lineage>
</organism>
<reference evidence="1" key="1">
    <citation type="journal article" date="2020" name="mSystems">
        <title>Genome- and Community-Level Interaction Insights into Carbon Utilization and Element Cycling Functions of Hydrothermarchaeota in Hydrothermal Sediment.</title>
        <authorList>
            <person name="Zhou Z."/>
            <person name="Liu Y."/>
            <person name="Xu W."/>
            <person name="Pan J."/>
            <person name="Luo Z.H."/>
            <person name="Li M."/>
        </authorList>
    </citation>
    <scope>NUCLEOTIDE SEQUENCE [LARGE SCALE GENOMIC DNA]</scope>
    <source>
        <strain evidence="1">HyVt-102</strain>
    </source>
</reference>
<dbReference type="Gene3D" id="3.40.50.880">
    <property type="match status" value="1"/>
</dbReference>
<dbReference type="SUPFAM" id="SSF52317">
    <property type="entry name" value="Class I glutamine amidotransferase-like"/>
    <property type="match status" value="1"/>
</dbReference>
<evidence type="ECO:0000313" key="1">
    <source>
        <dbReference type="EMBL" id="HDI82418.1"/>
    </source>
</evidence>
<proteinExistence type="predicted"/>